<evidence type="ECO:0000313" key="2">
    <source>
        <dbReference type="Proteomes" id="UP000002072"/>
    </source>
</evidence>
<sequence>MKILSEEEMLKIDGGKSYSKIAKGVGKVIGGTISYVTAIDDDGSGIISDVREGAIEMIRQGIDDFKEGWNE</sequence>
<accession>D1AXA1</accession>
<evidence type="ECO:0000313" key="1">
    <source>
        <dbReference type="EMBL" id="ACZ00927.1"/>
    </source>
</evidence>
<organism evidence="1 2">
    <name type="scientific">Streptobacillus moniliformis (strain ATCC 14647 / DSM 12112 / NCTC 10651 / 9901)</name>
    <dbReference type="NCBI Taxonomy" id="519441"/>
    <lineage>
        <taxon>Bacteria</taxon>
        <taxon>Fusobacteriati</taxon>
        <taxon>Fusobacteriota</taxon>
        <taxon>Fusobacteriia</taxon>
        <taxon>Fusobacteriales</taxon>
        <taxon>Leptotrichiaceae</taxon>
        <taxon>Streptobacillus</taxon>
    </lineage>
</organism>
<dbReference type="EMBL" id="CP001779">
    <property type="protein sequence ID" value="ACZ00927.1"/>
    <property type="molecule type" value="Genomic_DNA"/>
</dbReference>
<reference evidence="1 2" key="1">
    <citation type="journal article" date="2009" name="Stand. Genomic Sci.">
        <title>Complete genome sequence of Streptobacillus moniliformis type strain (9901T).</title>
        <authorList>
            <person name="Nolan M."/>
            <person name="Gronow S."/>
            <person name="Lapidus A."/>
            <person name="Ivanova N."/>
            <person name="Copeland A."/>
            <person name="Lucas S."/>
            <person name="Del Rio T.G."/>
            <person name="Chen F."/>
            <person name="Tice H."/>
            <person name="Pitluck S."/>
            <person name="Cheng J.F."/>
            <person name="Sims D."/>
            <person name="Meincke L."/>
            <person name="Bruce D."/>
            <person name="Goodwin L."/>
            <person name="Brettin T."/>
            <person name="Han C."/>
            <person name="Detter J.C."/>
            <person name="Ovchinikova G."/>
            <person name="Pati A."/>
            <person name="Mavromatis K."/>
            <person name="Mikhailova N."/>
            <person name="Chen A."/>
            <person name="Palaniappan K."/>
            <person name="Land M."/>
            <person name="Hauser L."/>
            <person name="Chang Y.J."/>
            <person name="Jeffries C.D."/>
            <person name="Rohde M."/>
            <person name="Sproer C."/>
            <person name="Goker M."/>
            <person name="Bristow J."/>
            <person name="Eisen J.A."/>
            <person name="Markowitz V."/>
            <person name="Hugenholtz P."/>
            <person name="Kyrpides N.C."/>
            <person name="Klenk H.P."/>
            <person name="Chain P."/>
        </authorList>
    </citation>
    <scope>NUCLEOTIDE SEQUENCE [LARGE SCALE GENOMIC DNA]</scope>
    <source>
        <strain evidence="2">ATCC 14647 / DSM 12112 / NCTC 10651 / 9901</strain>
    </source>
</reference>
<dbReference type="GeneID" id="29673802"/>
<dbReference type="KEGG" id="smf:Smon_0446"/>
<gene>
    <name evidence="1" type="ordered locus">Smon_0446</name>
</gene>
<dbReference type="RefSeq" id="WP_012858484.1">
    <property type="nucleotide sequence ID" value="NC_013515.1"/>
</dbReference>
<name>D1AXA1_STRM9</name>
<dbReference type="AlphaFoldDB" id="D1AXA1"/>
<dbReference type="HOGENOM" id="CLU_2738363_0_0_0"/>
<keyword evidence="2" id="KW-1185">Reference proteome</keyword>
<proteinExistence type="predicted"/>
<dbReference type="Proteomes" id="UP000002072">
    <property type="component" value="Chromosome"/>
</dbReference>
<protein>
    <submittedName>
        <fullName evidence="1">Uncharacterized protein</fullName>
    </submittedName>
</protein>